<feature type="transmembrane region" description="Helical" evidence="1">
    <location>
        <begin position="47"/>
        <end position="67"/>
    </location>
</feature>
<evidence type="ECO:0000313" key="3">
    <source>
        <dbReference type="Proteomes" id="UP001178507"/>
    </source>
</evidence>
<keyword evidence="1" id="KW-0812">Transmembrane</keyword>
<reference evidence="2" key="1">
    <citation type="submission" date="2023-08" db="EMBL/GenBank/DDBJ databases">
        <authorList>
            <person name="Chen Y."/>
            <person name="Shah S."/>
            <person name="Dougan E. K."/>
            <person name="Thang M."/>
            <person name="Chan C."/>
        </authorList>
    </citation>
    <scope>NUCLEOTIDE SEQUENCE</scope>
</reference>
<comment type="caution">
    <text evidence="2">The sequence shown here is derived from an EMBL/GenBank/DDBJ whole genome shotgun (WGS) entry which is preliminary data.</text>
</comment>
<name>A0AA36N3D5_9DINO</name>
<proteinExistence type="predicted"/>
<keyword evidence="1" id="KW-1133">Transmembrane helix</keyword>
<keyword evidence="1" id="KW-0472">Membrane</keyword>
<evidence type="ECO:0000313" key="2">
    <source>
        <dbReference type="EMBL" id="CAJ1390858.1"/>
    </source>
</evidence>
<evidence type="ECO:0000256" key="1">
    <source>
        <dbReference type="SAM" id="Phobius"/>
    </source>
</evidence>
<feature type="non-terminal residue" evidence="2">
    <location>
        <position position="1"/>
    </location>
</feature>
<organism evidence="2 3">
    <name type="scientific">Effrenium voratum</name>
    <dbReference type="NCBI Taxonomy" id="2562239"/>
    <lineage>
        <taxon>Eukaryota</taxon>
        <taxon>Sar</taxon>
        <taxon>Alveolata</taxon>
        <taxon>Dinophyceae</taxon>
        <taxon>Suessiales</taxon>
        <taxon>Symbiodiniaceae</taxon>
        <taxon>Effrenium</taxon>
    </lineage>
</organism>
<dbReference type="EMBL" id="CAUJNA010002157">
    <property type="protein sequence ID" value="CAJ1390858.1"/>
    <property type="molecule type" value="Genomic_DNA"/>
</dbReference>
<dbReference type="Proteomes" id="UP001178507">
    <property type="component" value="Unassembled WGS sequence"/>
</dbReference>
<feature type="transmembrane region" description="Helical" evidence="1">
    <location>
        <begin position="20"/>
        <end position="40"/>
    </location>
</feature>
<keyword evidence="3" id="KW-1185">Reference proteome</keyword>
<sequence>MMEDARVHGFRWPLHPLQVVSWVVFGTDVVVYLVLCIPMIETLAAQVVVSVFFVLSVGSLVVSTFLATKCNPMDPYVLRD</sequence>
<gene>
    <name evidence="2" type="ORF">EVOR1521_LOCUS16165</name>
</gene>
<accession>A0AA36N3D5</accession>
<dbReference type="AlphaFoldDB" id="A0AA36N3D5"/>
<protein>
    <submittedName>
        <fullName evidence="2">Uncharacterized protein</fullName>
    </submittedName>
</protein>